<dbReference type="InterPro" id="IPR011009">
    <property type="entry name" value="Kinase-like_dom_sf"/>
</dbReference>
<dbReference type="PROSITE" id="PS50011">
    <property type="entry name" value="PROTEIN_KINASE_DOM"/>
    <property type="match status" value="1"/>
</dbReference>
<dbReference type="CDD" id="cd00180">
    <property type="entry name" value="PKc"/>
    <property type="match status" value="1"/>
</dbReference>
<dbReference type="GO" id="GO:0004674">
    <property type="term" value="F:protein serine/threonine kinase activity"/>
    <property type="evidence" value="ECO:0007669"/>
    <property type="project" value="UniProtKB-EC"/>
</dbReference>
<evidence type="ECO:0000256" key="13">
    <source>
        <dbReference type="ARBA" id="ARBA00048679"/>
    </source>
</evidence>
<accession>A0A6A5TDQ6</accession>
<dbReference type="AlphaFoldDB" id="A0A6A5TDQ6"/>
<dbReference type="Gene3D" id="1.10.510.10">
    <property type="entry name" value="Transferase(Phosphotransferase) domain 1"/>
    <property type="match status" value="1"/>
</dbReference>
<dbReference type="InterPro" id="IPR051681">
    <property type="entry name" value="Ser/Thr_Kinases-Pseudokinases"/>
</dbReference>
<comment type="subunit">
    <text evidence="2">Component of the EKC/KEOPS complex composed of at least BUD32, CGI121, GON7, KAE1 and PCC1; the whole complex dimerizes.</text>
</comment>
<dbReference type="EMBL" id="ML977027">
    <property type="protein sequence ID" value="KAF1950334.1"/>
    <property type="molecule type" value="Genomic_DNA"/>
</dbReference>
<dbReference type="InterPro" id="IPR008266">
    <property type="entry name" value="Tyr_kinase_AS"/>
</dbReference>
<feature type="domain" description="Protein kinase" evidence="14">
    <location>
        <begin position="12"/>
        <end position="273"/>
    </location>
</feature>
<evidence type="ECO:0000256" key="11">
    <source>
        <dbReference type="ARBA" id="ARBA00033194"/>
    </source>
</evidence>
<protein>
    <recommendedName>
        <fullName evidence="5">EKC/KEOPS complex subunit BUD32</fullName>
        <ecNumber evidence="3">2.7.11.1</ecNumber>
    </recommendedName>
    <alternativeName>
        <fullName evidence="10 11">Atypical Serine/threonine protein kinase BUD32</fullName>
    </alternativeName>
    <alternativeName>
        <fullName evidence="4">EKC/KEOPS complex subunit bud32</fullName>
    </alternativeName>
</protein>
<evidence type="ECO:0000313" key="15">
    <source>
        <dbReference type="EMBL" id="KAF1950334.1"/>
    </source>
</evidence>
<evidence type="ECO:0000259" key="14">
    <source>
        <dbReference type="PROSITE" id="PS50011"/>
    </source>
</evidence>
<dbReference type="PROSITE" id="PS00109">
    <property type="entry name" value="PROTEIN_KINASE_TYR"/>
    <property type="match status" value="1"/>
</dbReference>
<evidence type="ECO:0000256" key="12">
    <source>
        <dbReference type="ARBA" id="ARBA00047899"/>
    </source>
</evidence>
<keyword evidence="16" id="KW-1185">Reference proteome</keyword>
<keyword evidence="8 15" id="KW-0418">Kinase</keyword>
<dbReference type="GO" id="GO:0005524">
    <property type="term" value="F:ATP binding"/>
    <property type="evidence" value="ECO:0007669"/>
    <property type="project" value="UniProtKB-KW"/>
</dbReference>
<evidence type="ECO:0000256" key="7">
    <source>
        <dbReference type="ARBA" id="ARBA00022741"/>
    </source>
</evidence>
<dbReference type="PANTHER" id="PTHR44329">
    <property type="entry name" value="SERINE/THREONINE-PROTEIN KINASE TNNI3K-RELATED"/>
    <property type="match status" value="1"/>
</dbReference>
<keyword evidence="9" id="KW-0067">ATP-binding</keyword>
<dbReference type="Pfam" id="PF07714">
    <property type="entry name" value="PK_Tyr_Ser-Thr"/>
    <property type="match status" value="1"/>
</dbReference>
<comment type="function">
    <text evidence="1">Component of the EKC/KEOPS complex that is required for the formation of a threonylcarbamoyl group on adenosine at position 37 (t(6)A37) in tRNAs that read codons beginning with adenine. The complex is probably involved in the transfer of the threonylcarbamoyl moiety of threonylcarbamoyl-AMP (TC-AMP) to the N6 group of A37. BUD32 has ATPase activity in the context of the EKC/KEOPS complex and likely plays a supporting role to the catalytic subunit KAE1. The EKC/KEOPS complex also promotes both telomere uncapping and telomere elongation. The complex is required for efficient recruitment of transcriptional coactivators.</text>
</comment>
<name>A0A6A5TDQ6_9PLEO</name>
<keyword evidence="6" id="KW-0808">Transferase</keyword>
<dbReference type="InterPro" id="IPR000719">
    <property type="entry name" value="Prot_kinase_dom"/>
</dbReference>
<evidence type="ECO:0000256" key="1">
    <source>
        <dbReference type="ARBA" id="ARBA00003747"/>
    </source>
</evidence>
<dbReference type="Proteomes" id="UP000800035">
    <property type="component" value="Unassembled WGS sequence"/>
</dbReference>
<dbReference type="PANTHER" id="PTHR44329:SF288">
    <property type="entry name" value="MITOGEN-ACTIVATED PROTEIN KINASE KINASE KINASE 20"/>
    <property type="match status" value="1"/>
</dbReference>
<gene>
    <name evidence="15" type="ORF">CC80DRAFT_539772</name>
</gene>
<dbReference type="SUPFAM" id="SSF56112">
    <property type="entry name" value="Protein kinase-like (PK-like)"/>
    <property type="match status" value="1"/>
</dbReference>
<reference evidence="15" key="1">
    <citation type="journal article" date="2020" name="Stud. Mycol.">
        <title>101 Dothideomycetes genomes: a test case for predicting lifestyles and emergence of pathogens.</title>
        <authorList>
            <person name="Haridas S."/>
            <person name="Albert R."/>
            <person name="Binder M."/>
            <person name="Bloem J."/>
            <person name="Labutti K."/>
            <person name="Salamov A."/>
            <person name="Andreopoulos B."/>
            <person name="Baker S."/>
            <person name="Barry K."/>
            <person name="Bills G."/>
            <person name="Bluhm B."/>
            <person name="Cannon C."/>
            <person name="Castanera R."/>
            <person name="Culley D."/>
            <person name="Daum C."/>
            <person name="Ezra D."/>
            <person name="Gonzalez J."/>
            <person name="Henrissat B."/>
            <person name="Kuo A."/>
            <person name="Liang C."/>
            <person name="Lipzen A."/>
            <person name="Lutzoni F."/>
            <person name="Magnuson J."/>
            <person name="Mondo S."/>
            <person name="Nolan M."/>
            <person name="Ohm R."/>
            <person name="Pangilinan J."/>
            <person name="Park H.-J."/>
            <person name="Ramirez L."/>
            <person name="Alfaro M."/>
            <person name="Sun H."/>
            <person name="Tritt A."/>
            <person name="Yoshinaga Y."/>
            <person name="Zwiers L.-H."/>
            <person name="Turgeon B."/>
            <person name="Goodwin S."/>
            <person name="Spatafora J."/>
            <person name="Crous P."/>
            <person name="Grigoriev I."/>
        </authorList>
    </citation>
    <scope>NUCLEOTIDE SEQUENCE</scope>
    <source>
        <strain evidence="15">CBS 675.92</strain>
    </source>
</reference>
<comment type="catalytic activity">
    <reaction evidence="12">
        <text>L-threonyl-[protein] + ATP = O-phospho-L-threonyl-[protein] + ADP + H(+)</text>
        <dbReference type="Rhea" id="RHEA:46608"/>
        <dbReference type="Rhea" id="RHEA-COMP:11060"/>
        <dbReference type="Rhea" id="RHEA-COMP:11605"/>
        <dbReference type="ChEBI" id="CHEBI:15378"/>
        <dbReference type="ChEBI" id="CHEBI:30013"/>
        <dbReference type="ChEBI" id="CHEBI:30616"/>
        <dbReference type="ChEBI" id="CHEBI:61977"/>
        <dbReference type="ChEBI" id="CHEBI:456216"/>
        <dbReference type="EC" id="2.7.11.1"/>
    </reaction>
</comment>
<dbReference type="InterPro" id="IPR001245">
    <property type="entry name" value="Ser-Thr/Tyr_kinase_cat_dom"/>
</dbReference>
<evidence type="ECO:0000256" key="5">
    <source>
        <dbReference type="ARBA" id="ARBA00019973"/>
    </source>
</evidence>
<dbReference type="EC" id="2.7.11.1" evidence="3"/>
<evidence type="ECO:0000256" key="8">
    <source>
        <dbReference type="ARBA" id="ARBA00022777"/>
    </source>
</evidence>
<evidence type="ECO:0000313" key="16">
    <source>
        <dbReference type="Proteomes" id="UP000800035"/>
    </source>
</evidence>
<keyword evidence="7" id="KW-0547">Nucleotide-binding</keyword>
<evidence type="ECO:0000256" key="10">
    <source>
        <dbReference type="ARBA" id="ARBA00030980"/>
    </source>
</evidence>
<sequence length="273" mass="30975">MDPFEFRPWYPKGVRHFIAAGASSYIAVIDEETVLKFPLVAPKETNDYTPKGLEYRRNVREAAVKGLHVEEQILRRLGQHPRIIRFIRKHEDGLLLEYLPNGSVEKYLRTVAPDAPLKQRLEWACQAAEALGYAHSKNVLHCDFSLGNLLLDSNLKIKLCDFQGRLLLADGTVLLNGGAAEGNMSSMPRPDRNYCNRKTDIFALGTAIYSLITGQPPYPDLDTIDDEDEIRARFEEADFPPWGRHQGGDVVRSCWMGRYESVTDVMLDLQELL</sequence>
<comment type="catalytic activity">
    <reaction evidence="13">
        <text>L-seryl-[protein] + ATP = O-phospho-L-seryl-[protein] + ADP + H(+)</text>
        <dbReference type="Rhea" id="RHEA:17989"/>
        <dbReference type="Rhea" id="RHEA-COMP:9863"/>
        <dbReference type="Rhea" id="RHEA-COMP:11604"/>
        <dbReference type="ChEBI" id="CHEBI:15378"/>
        <dbReference type="ChEBI" id="CHEBI:29999"/>
        <dbReference type="ChEBI" id="CHEBI:30616"/>
        <dbReference type="ChEBI" id="CHEBI:83421"/>
        <dbReference type="ChEBI" id="CHEBI:456216"/>
        <dbReference type="EC" id="2.7.11.1"/>
    </reaction>
</comment>
<evidence type="ECO:0000256" key="9">
    <source>
        <dbReference type="ARBA" id="ARBA00022840"/>
    </source>
</evidence>
<evidence type="ECO:0000256" key="4">
    <source>
        <dbReference type="ARBA" id="ARBA00013948"/>
    </source>
</evidence>
<dbReference type="OrthoDB" id="1668230at2759"/>
<evidence type="ECO:0000256" key="6">
    <source>
        <dbReference type="ARBA" id="ARBA00022679"/>
    </source>
</evidence>
<evidence type="ECO:0000256" key="2">
    <source>
        <dbReference type="ARBA" id="ARBA00011534"/>
    </source>
</evidence>
<evidence type="ECO:0000256" key="3">
    <source>
        <dbReference type="ARBA" id="ARBA00012513"/>
    </source>
</evidence>
<organism evidence="15 16">
    <name type="scientific">Byssothecium circinans</name>
    <dbReference type="NCBI Taxonomy" id="147558"/>
    <lineage>
        <taxon>Eukaryota</taxon>
        <taxon>Fungi</taxon>
        <taxon>Dikarya</taxon>
        <taxon>Ascomycota</taxon>
        <taxon>Pezizomycotina</taxon>
        <taxon>Dothideomycetes</taxon>
        <taxon>Pleosporomycetidae</taxon>
        <taxon>Pleosporales</taxon>
        <taxon>Massarineae</taxon>
        <taxon>Massarinaceae</taxon>
        <taxon>Byssothecium</taxon>
    </lineage>
</organism>
<proteinExistence type="predicted"/>